<dbReference type="Proteomes" id="UP001202831">
    <property type="component" value="Unassembled WGS sequence"/>
</dbReference>
<organism evidence="1 2">
    <name type="scientific">Shewanella corallii</name>
    <dbReference type="NCBI Taxonomy" id="560080"/>
    <lineage>
        <taxon>Bacteria</taxon>
        <taxon>Pseudomonadati</taxon>
        <taxon>Pseudomonadota</taxon>
        <taxon>Gammaproteobacteria</taxon>
        <taxon>Alteromonadales</taxon>
        <taxon>Shewanellaceae</taxon>
        <taxon>Shewanella</taxon>
    </lineage>
</organism>
<dbReference type="RefSeq" id="WP_249247809.1">
    <property type="nucleotide sequence ID" value="NZ_JAKIKT010000001.1"/>
</dbReference>
<evidence type="ECO:0000313" key="2">
    <source>
        <dbReference type="Proteomes" id="UP001202831"/>
    </source>
</evidence>
<name>A0ABT0N5D6_9GAMM</name>
<reference evidence="1 2" key="1">
    <citation type="submission" date="2022-01" db="EMBL/GenBank/DDBJ databases">
        <title>Whole genome-based taxonomy of the Shewanellaceae.</title>
        <authorList>
            <person name="Martin-Rodriguez A.J."/>
        </authorList>
    </citation>
    <scope>NUCLEOTIDE SEQUENCE [LARGE SCALE GENOMIC DNA]</scope>
    <source>
        <strain evidence="1 2">DSM 21332</strain>
    </source>
</reference>
<gene>
    <name evidence="1" type="ORF">L2725_04405</name>
</gene>
<protein>
    <submittedName>
        <fullName evidence="1">Uncharacterized protein</fullName>
    </submittedName>
</protein>
<comment type="caution">
    <text evidence="1">The sequence shown here is derived from an EMBL/GenBank/DDBJ whole genome shotgun (WGS) entry which is preliminary data.</text>
</comment>
<dbReference type="EMBL" id="JAKIKT010000001">
    <property type="protein sequence ID" value="MCL2913027.1"/>
    <property type="molecule type" value="Genomic_DNA"/>
</dbReference>
<proteinExistence type="predicted"/>
<accession>A0ABT0N5D6</accession>
<sequence>MVSDKALRREERKKAKLEKAQKLVSKITLTEPSKEVSELPQLVCPKVPLTPKDREARLKKVPVYDEKPAIYGSQMTWCTKLSDLEGDWEWGEPRQWSEDEWEDEILRELGALSKLTWSEIAKMETGEGKRKKRRKRHHPQPISSIIPEAQERWKELDLEQFDTSYRFRLGGAKRAWGFQCGAHFYLVWYERNHQIYPV</sequence>
<evidence type="ECO:0000313" key="1">
    <source>
        <dbReference type="EMBL" id="MCL2913027.1"/>
    </source>
</evidence>
<keyword evidence="2" id="KW-1185">Reference proteome</keyword>